<accession>A0A330HSV0</accession>
<reference evidence="9 10" key="1">
    <citation type="submission" date="2018-07" db="EMBL/GenBank/DDBJ databases">
        <title>Diversity of Mesorhizobium strains in Brazil.</title>
        <authorList>
            <person name="Helene L.C.F."/>
            <person name="Dall'Agnol R."/>
            <person name="Delamuta J.R.M."/>
            <person name="Hungria M."/>
        </authorList>
    </citation>
    <scope>NUCLEOTIDE SEQUENCE [LARGE SCALE GENOMIC DNA]</scope>
    <source>
        <strain evidence="9 10">AC99b</strain>
    </source>
</reference>
<comment type="catalytic activity">
    <reaction evidence="8">
        <text>L-tyrosyl-[protein] + ATP = O-(5'-adenylyl)-L-tyrosyl-[protein] + diphosphate</text>
        <dbReference type="Rhea" id="RHEA:54288"/>
        <dbReference type="Rhea" id="RHEA-COMP:10136"/>
        <dbReference type="Rhea" id="RHEA-COMP:13846"/>
        <dbReference type="ChEBI" id="CHEBI:30616"/>
        <dbReference type="ChEBI" id="CHEBI:33019"/>
        <dbReference type="ChEBI" id="CHEBI:46858"/>
        <dbReference type="ChEBI" id="CHEBI:83624"/>
        <dbReference type="EC" id="2.7.7.108"/>
    </reaction>
</comment>
<keyword evidence="2 8" id="KW-0808">Transferase</keyword>
<feature type="binding site" evidence="8">
    <location>
        <position position="265"/>
    </location>
    <ligand>
        <name>Mg(2+)</name>
        <dbReference type="ChEBI" id="CHEBI:18420"/>
    </ligand>
</feature>
<organism evidence="9 10">
    <name type="scientific">Mesorhizobium hawassense</name>
    <dbReference type="NCBI Taxonomy" id="1209954"/>
    <lineage>
        <taxon>Bacteria</taxon>
        <taxon>Pseudomonadati</taxon>
        <taxon>Pseudomonadota</taxon>
        <taxon>Alphaproteobacteria</taxon>
        <taxon>Hyphomicrobiales</taxon>
        <taxon>Phyllobacteriaceae</taxon>
        <taxon>Mesorhizobium</taxon>
    </lineage>
</organism>
<feature type="binding site" evidence="8">
    <location>
        <position position="274"/>
    </location>
    <ligand>
        <name>ATP</name>
        <dbReference type="ChEBI" id="CHEBI:30616"/>
    </ligand>
</feature>
<keyword evidence="8" id="KW-0464">Manganese</keyword>
<comment type="catalytic activity">
    <reaction evidence="8">
        <text>L-threonyl-[protein] + ATP = 3-O-(5'-adenylyl)-L-threonyl-[protein] + diphosphate</text>
        <dbReference type="Rhea" id="RHEA:54292"/>
        <dbReference type="Rhea" id="RHEA-COMP:11060"/>
        <dbReference type="Rhea" id="RHEA-COMP:13847"/>
        <dbReference type="ChEBI" id="CHEBI:30013"/>
        <dbReference type="ChEBI" id="CHEBI:30616"/>
        <dbReference type="ChEBI" id="CHEBI:33019"/>
        <dbReference type="ChEBI" id="CHEBI:138113"/>
        <dbReference type="EC" id="2.7.7.108"/>
    </reaction>
</comment>
<dbReference type="OrthoDB" id="9776281at2"/>
<sequence>MAESTAARQSGRQADVAAPVFDNSYSHLPDRFFTRPGANTVSAPKLIRINRPLAAQLGLSADWLESSDGIAMLAGNSFPAGAEPVALAYAGHQFGNFVPQLGDGRALLVGEIIDTLGKRRDLQLKGSGRTLFSRGGDGRAAVGPVLREYVVSEAMAALGIPTTHTLAAVLTGETVYRETPLPGAVLTRVAASHIRIGTFQYFAAREDLEAIRLLADHAIGRHFPDLAKCDQPYLALLERVTALQADLVARWMLVGFIHGVMNTDNMTISGETIDYGPCAFMDEYDPAKVFSSIDRQGRYAYANQPGIAVWNLARFAETLLPIIHEDQDEAVRFAEEALKRFQATHDKTFHRGWRRKLGLLAEQEGDLQLIGDLLRIMARNRADFLLTFRGLAREIEGTAGDSGVRRLFADSKEFDDWATRWRLRLAEESAFPAERREVMLSTNPRYIPRNHRIEAVIKAAVEGADFRPFEELLDVVVRPFDEQPERSDYALPPREDERVLQTFCGT</sequence>
<evidence type="ECO:0000256" key="4">
    <source>
        <dbReference type="ARBA" id="ARBA00022723"/>
    </source>
</evidence>
<protein>
    <recommendedName>
        <fullName evidence="8">Protein nucleotidyltransferase YdiU</fullName>
        <ecNumber evidence="8">2.7.7.-</ecNumber>
    </recommendedName>
    <alternativeName>
        <fullName evidence="8">Protein adenylyltransferase YdiU</fullName>
        <ecNumber evidence="8">2.7.7.108</ecNumber>
    </alternativeName>
    <alternativeName>
        <fullName evidence="8">Protein uridylyltransferase YdiU</fullName>
        <ecNumber evidence="8">2.7.7.-</ecNumber>
    </alternativeName>
</protein>
<evidence type="ECO:0000313" key="10">
    <source>
        <dbReference type="Proteomes" id="UP000251558"/>
    </source>
</evidence>
<feature type="binding site" evidence="8">
    <location>
        <position position="105"/>
    </location>
    <ligand>
        <name>ATP</name>
        <dbReference type="ChEBI" id="CHEBI:30616"/>
    </ligand>
</feature>
<keyword evidence="10" id="KW-1185">Reference proteome</keyword>
<dbReference type="GO" id="GO:0005524">
    <property type="term" value="F:ATP binding"/>
    <property type="evidence" value="ECO:0007669"/>
    <property type="project" value="UniProtKB-UniRule"/>
</dbReference>
<keyword evidence="5 8" id="KW-0547">Nucleotide-binding</keyword>
<feature type="binding site" evidence="8">
    <location>
        <position position="125"/>
    </location>
    <ligand>
        <name>ATP</name>
        <dbReference type="ChEBI" id="CHEBI:30616"/>
    </ligand>
</feature>
<comment type="catalytic activity">
    <reaction evidence="8">
        <text>L-tyrosyl-[protein] + UTP = O-(5'-uridylyl)-L-tyrosyl-[protein] + diphosphate</text>
        <dbReference type="Rhea" id="RHEA:83887"/>
        <dbReference type="Rhea" id="RHEA-COMP:10136"/>
        <dbReference type="Rhea" id="RHEA-COMP:20238"/>
        <dbReference type="ChEBI" id="CHEBI:33019"/>
        <dbReference type="ChEBI" id="CHEBI:46398"/>
        <dbReference type="ChEBI" id="CHEBI:46858"/>
        <dbReference type="ChEBI" id="CHEBI:90602"/>
    </reaction>
</comment>
<dbReference type="HAMAP" id="MF_00692">
    <property type="entry name" value="SelO"/>
    <property type="match status" value="1"/>
</dbReference>
<dbReference type="AlphaFoldDB" id="A0A330HSV0"/>
<dbReference type="PANTHER" id="PTHR32057:SF14">
    <property type="entry name" value="PROTEIN ADENYLYLTRANSFERASE SELO, MITOCHONDRIAL"/>
    <property type="match status" value="1"/>
</dbReference>
<evidence type="ECO:0000313" key="9">
    <source>
        <dbReference type="EMBL" id="RAZ91766.1"/>
    </source>
</evidence>
<proteinExistence type="inferred from homology"/>
<dbReference type="GO" id="GO:0000287">
    <property type="term" value="F:magnesium ion binding"/>
    <property type="evidence" value="ECO:0007669"/>
    <property type="project" value="UniProtKB-UniRule"/>
</dbReference>
<dbReference type="EC" id="2.7.7.-" evidence="8"/>
<feature type="binding site" evidence="8">
    <location>
        <position position="138"/>
    </location>
    <ligand>
        <name>ATP</name>
        <dbReference type="ChEBI" id="CHEBI:30616"/>
    </ligand>
</feature>
<evidence type="ECO:0000256" key="8">
    <source>
        <dbReference type="HAMAP-Rule" id="MF_00692"/>
    </source>
</evidence>
<comment type="similarity">
    <text evidence="1 8">Belongs to the SELO family.</text>
</comment>
<evidence type="ECO:0000256" key="5">
    <source>
        <dbReference type="ARBA" id="ARBA00022741"/>
    </source>
</evidence>
<comment type="caution">
    <text evidence="9">The sequence shown here is derived from an EMBL/GenBank/DDBJ whole genome shotgun (WGS) entry which is preliminary data.</text>
</comment>
<dbReference type="Proteomes" id="UP000251558">
    <property type="component" value="Unassembled WGS sequence"/>
</dbReference>
<feature type="binding site" evidence="8">
    <location>
        <position position="188"/>
    </location>
    <ligand>
        <name>ATP</name>
        <dbReference type="ChEBI" id="CHEBI:30616"/>
    </ligand>
</feature>
<feature type="binding site" evidence="8">
    <location>
        <position position="195"/>
    </location>
    <ligand>
        <name>ATP</name>
        <dbReference type="ChEBI" id="CHEBI:30616"/>
    </ligand>
</feature>
<name>A0A330HSV0_9HYPH</name>
<evidence type="ECO:0000256" key="1">
    <source>
        <dbReference type="ARBA" id="ARBA00009747"/>
    </source>
</evidence>
<evidence type="ECO:0000256" key="7">
    <source>
        <dbReference type="ARBA" id="ARBA00022842"/>
    </source>
</evidence>
<dbReference type="Pfam" id="PF02696">
    <property type="entry name" value="SelO"/>
    <property type="match status" value="1"/>
</dbReference>
<dbReference type="PANTHER" id="PTHR32057">
    <property type="entry name" value="PROTEIN ADENYLYLTRANSFERASE SELO, MITOCHONDRIAL"/>
    <property type="match status" value="1"/>
</dbReference>
<comment type="cofactor">
    <cofactor evidence="8">
        <name>Mg(2+)</name>
        <dbReference type="ChEBI" id="CHEBI:18420"/>
    </cofactor>
    <cofactor evidence="8">
        <name>Mn(2+)</name>
        <dbReference type="ChEBI" id="CHEBI:29035"/>
    </cofactor>
</comment>
<dbReference type="RefSeq" id="WP_112096069.1">
    <property type="nucleotide sequence ID" value="NZ_QMBP01000002.1"/>
</dbReference>
<feature type="binding site" evidence="8">
    <location>
        <position position="274"/>
    </location>
    <ligand>
        <name>Mg(2+)</name>
        <dbReference type="ChEBI" id="CHEBI:18420"/>
    </ligand>
</feature>
<keyword evidence="3 8" id="KW-0548">Nucleotidyltransferase</keyword>
<comment type="catalytic activity">
    <reaction evidence="8">
        <text>L-seryl-[protein] + ATP = 3-O-(5'-adenylyl)-L-seryl-[protein] + diphosphate</text>
        <dbReference type="Rhea" id="RHEA:58120"/>
        <dbReference type="Rhea" id="RHEA-COMP:9863"/>
        <dbReference type="Rhea" id="RHEA-COMP:15073"/>
        <dbReference type="ChEBI" id="CHEBI:29999"/>
        <dbReference type="ChEBI" id="CHEBI:30616"/>
        <dbReference type="ChEBI" id="CHEBI:33019"/>
        <dbReference type="ChEBI" id="CHEBI:142516"/>
        <dbReference type="EC" id="2.7.7.108"/>
    </reaction>
</comment>
<keyword evidence="6 8" id="KW-0067">ATP-binding</keyword>
<dbReference type="GO" id="GO:0070733">
    <property type="term" value="F:AMPylase activity"/>
    <property type="evidence" value="ECO:0007669"/>
    <property type="project" value="UniProtKB-EC"/>
</dbReference>
<comment type="catalytic activity">
    <reaction evidence="8">
        <text>L-seryl-[protein] + UTP = O-(5'-uridylyl)-L-seryl-[protein] + diphosphate</text>
        <dbReference type="Rhea" id="RHEA:64604"/>
        <dbReference type="Rhea" id="RHEA-COMP:9863"/>
        <dbReference type="Rhea" id="RHEA-COMP:16635"/>
        <dbReference type="ChEBI" id="CHEBI:29999"/>
        <dbReference type="ChEBI" id="CHEBI:33019"/>
        <dbReference type="ChEBI" id="CHEBI:46398"/>
        <dbReference type="ChEBI" id="CHEBI:156051"/>
    </reaction>
</comment>
<feature type="active site" description="Proton acceptor" evidence="8">
    <location>
        <position position="264"/>
    </location>
</feature>
<keyword evidence="7 8" id="KW-0460">Magnesium</keyword>
<evidence type="ECO:0000256" key="6">
    <source>
        <dbReference type="ARBA" id="ARBA00022840"/>
    </source>
</evidence>
<dbReference type="InterPro" id="IPR003846">
    <property type="entry name" value="SelO"/>
</dbReference>
<keyword evidence="4 8" id="KW-0479">Metal-binding</keyword>
<dbReference type="GO" id="GO:0030145">
    <property type="term" value="F:manganese ion binding"/>
    <property type="evidence" value="ECO:0007669"/>
    <property type="project" value="UniProtKB-UniRule"/>
</dbReference>
<dbReference type="EMBL" id="QMBP01000002">
    <property type="protein sequence ID" value="RAZ91766.1"/>
    <property type="molecule type" value="Genomic_DNA"/>
</dbReference>
<gene>
    <name evidence="8" type="primary">ydiU</name>
    <name evidence="8" type="synonym">selO</name>
    <name evidence="9" type="ORF">DPM33_04540</name>
</gene>
<dbReference type="NCBIfam" id="NF000658">
    <property type="entry name" value="PRK00029.1"/>
    <property type="match status" value="1"/>
</dbReference>
<dbReference type="EC" id="2.7.7.108" evidence="8"/>
<feature type="binding site" evidence="8">
    <location>
        <position position="137"/>
    </location>
    <ligand>
        <name>ATP</name>
        <dbReference type="ChEBI" id="CHEBI:30616"/>
    </ligand>
</feature>
<comment type="catalytic activity">
    <reaction evidence="8">
        <text>L-histidyl-[protein] + UTP = N(tele)-(5'-uridylyl)-L-histidyl-[protein] + diphosphate</text>
        <dbReference type="Rhea" id="RHEA:83891"/>
        <dbReference type="Rhea" id="RHEA-COMP:9745"/>
        <dbReference type="Rhea" id="RHEA-COMP:20239"/>
        <dbReference type="ChEBI" id="CHEBI:29979"/>
        <dbReference type="ChEBI" id="CHEBI:33019"/>
        <dbReference type="ChEBI" id="CHEBI:46398"/>
        <dbReference type="ChEBI" id="CHEBI:233474"/>
    </reaction>
</comment>
<feature type="binding site" evidence="8">
    <location>
        <position position="102"/>
    </location>
    <ligand>
        <name>ATP</name>
        <dbReference type="ChEBI" id="CHEBI:30616"/>
    </ligand>
</feature>
<evidence type="ECO:0000256" key="2">
    <source>
        <dbReference type="ARBA" id="ARBA00022679"/>
    </source>
</evidence>
<comment type="function">
    <text evidence="8">Nucleotidyltransferase involved in the post-translational modification of proteins. It can catalyze the addition of adenosine monophosphate (AMP) or uridine monophosphate (UMP) to a protein, resulting in modifications known as AMPylation and UMPylation.</text>
</comment>
<feature type="binding site" evidence="8">
    <location>
        <position position="104"/>
    </location>
    <ligand>
        <name>ATP</name>
        <dbReference type="ChEBI" id="CHEBI:30616"/>
    </ligand>
</feature>
<evidence type="ECO:0000256" key="3">
    <source>
        <dbReference type="ARBA" id="ARBA00022695"/>
    </source>
</evidence>